<dbReference type="AlphaFoldDB" id="A0A2R7Y4F6"/>
<comment type="caution">
    <text evidence="18">The sequence shown here is derived from an EMBL/GenBank/DDBJ whole genome shotgun (WGS) entry which is preliminary data.</text>
</comment>
<evidence type="ECO:0000256" key="1">
    <source>
        <dbReference type="ARBA" id="ARBA00001946"/>
    </source>
</evidence>
<dbReference type="Proteomes" id="UP000244093">
    <property type="component" value="Unassembled WGS sequence"/>
</dbReference>
<dbReference type="GO" id="GO:0046872">
    <property type="term" value="F:metal ion binding"/>
    <property type="evidence" value="ECO:0007669"/>
    <property type="project" value="UniProtKB-KW"/>
</dbReference>
<gene>
    <name evidence="18" type="ORF">B7O98_06215</name>
</gene>
<evidence type="ECO:0000256" key="9">
    <source>
        <dbReference type="ARBA" id="ARBA00022723"/>
    </source>
</evidence>
<dbReference type="EC" id="2.7.1.161" evidence="4"/>
<comment type="similarity">
    <text evidence="3">Belongs to the archaeal riboflavin kinase family.</text>
</comment>
<organism evidence="18 19">
    <name type="scientific">Zestosphaera tikiterensis</name>
    <dbReference type="NCBI Taxonomy" id="1973259"/>
    <lineage>
        <taxon>Archaea</taxon>
        <taxon>Thermoproteota</taxon>
        <taxon>Thermoprotei</taxon>
        <taxon>Desulfurococcales</taxon>
        <taxon>Desulfurococcaceae</taxon>
        <taxon>Zestosphaera</taxon>
    </lineage>
</organism>
<evidence type="ECO:0000313" key="18">
    <source>
        <dbReference type="EMBL" id="PUA32259.1"/>
    </source>
</evidence>
<evidence type="ECO:0000256" key="15">
    <source>
        <dbReference type="ARBA" id="ARBA00033116"/>
    </source>
</evidence>
<dbReference type="GO" id="GO:0000166">
    <property type="term" value="F:nucleotide binding"/>
    <property type="evidence" value="ECO:0007669"/>
    <property type="project" value="UniProtKB-KW"/>
</dbReference>
<evidence type="ECO:0000256" key="13">
    <source>
        <dbReference type="ARBA" id="ARBA00029789"/>
    </source>
</evidence>
<keyword evidence="11" id="KW-0418">Kinase</keyword>
<evidence type="ECO:0000256" key="5">
    <source>
        <dbReference type="ARBA" id="ARBA00017394"/>
    </source>
</evidence>
<dbReference type="PANTHER" id="PTHR40706:SF1">
    <property type="entry name" value="RIBOFLAVIN KINASE"/>
    <property type="match status" value="1"/>
</dbReference>
<reference evidence="18 19" key="1">
    <citation type="journal article" date="2018" name="Syst. Appl. Microbiol.">
        <title>A new symbiotic nanoarchaeote (Candidatus Nanoclepta minutus) and its host (Zestosphaera tikiterensis gen. nov., sp. nov.) from a New Zealand hot spring.</title>
        <authorList>
            <person name="St John E."/>
            <person name="Liu Y."/>
            <person name="Podar M."/>
            <person name="Stott M.B."/>
            <person name="Meneghin J."/>
            <person name="Chen Z."/>
            <person name="Lagutin K."/>
            <person name="Mitchell K."/>
            <person name="Reysenbach A.L."/>
        </authorList>
    </citation>
    <scope>NUCLEOTIDE SEQUENCE [LARGE SCALE GENOMIC DNA]</scope>
    <source>
        <strain evidence="18">NZ3</strain>
    </source>
</reference>
<evidence type="ECO:0000256" key="14">
    <source>
        <dbReference type="ARBA" id="ARBA00030544"/>
    </source>
</evidence>
<dbReference type="Gene3D" id="2.40.30.30">
    <property type="entry name" value="Riboflavin kinase-like"/>
    <property type="match status" value="1"/>
</dbReference>
<keyword evidence="9" id="KW-0479">Metal-binding</keyword>
<evidence type="ECO:0000256" key="10">
    <source>
        <dbReference type="ARBA" id="ARBA00022741"/>
    </source>
</evidence>
<dbReference type="GO" id="GO:0009398">
    <property type="term" value="P:FMN biosynthetic process"/>
    <property type="evidence" value="ECO:0007669"/>
    <property type="project" value="UniProtKB-UniPathway"/>
</dbReference>
<comment type="catalytic activity">
    <reaction evidence="16">
        <text>riboflavin + CTP = CDP + FMN + H(+)</text>
        <dbReference type="Rhea" id="RHEA:25021"/>
        <dbReference type="ChEBI" id="CHEBI:15378"/>
        <dbReference type="ChEBI" id="CHEBI:37563"/>
        <dbReference type="ChEBI" id="CHEBI:57986"/>
        <dbReference type="ChEBI" id="CHEBI:58069"/>
        <dbReference type="ChEBI" id="CHEBI:58210"/>
        <dbReference type="EC" id="2.7.1.161"/>
    </reaction>
</comment>
<evidence type="ECO:0000256" key="7">
    <source>
        <dbReference type="ARBA" id="ARBA00022643"/>
    </source>
</evidence>
<evidence type="ECO:0000256" key="12">
    <source>
        <dbReference type="ARBA" id="ARBA00022842"/>
    </source>
</evidence>
<keyword evidence="8" id="KW-0808">Transferase</keyword>
<evidence type="ECO:0000256" key="8">
    <source>
        <dbReference type="ARBA" id="ARBA00022679"/>
    </source>
</evidence>
<evidence type="ECO:0000256" key="16">
    <source>
        <dbReference type="ARBA" id="ARBA00047857"/>
    </source>
</evidence>
<dbReference type="InterPro" id="IPR039063">
    <property type="entry name" value="RibK_CTP-dep"/>
</dbReference>
<keyword evidence="6" id="KW-0285">Flavoprotein</keyword>
<dbReference type="InterPro" id="IPR023602">
    <property type="entry name" value="Riboflavin_kinase_CTP-dep"/>
</dbReference>
<dbReference type="GO" id="GO:0008531">
    <property type="term" value="F:riboflavin kinase activity"/>
    <property type="evidence" value="ECO:0007669"/>
    <property type="project" value="InterPro"/>
</dbReference>
<dbReference type="PANTHER" id="PTHR40706">
    <property type="entry name" value="RIBOFLAVIN KINASE"/>
    <property type="match status" value="1"/>
</dbReference>
<name>A0A2R7Y4F6_9CREN</name>
<evidence type="ECO:0000313" key="19">
    <source>
        <dbReference type="Proteomes" id="UP000244093"/>
    </source>
</evidence>
<feature type="domain" description="Riboflavin kinase" evidence="17">
    <location>
        <begin position="9"/>
        <end position="129"/>
    </location>
</feature>
<evidence type="ECO:0000256" key="4">
    <source>
        <dbReference type="ARBA" id="ARBA00011987"/>
    </source>
</evidence>
<keyword evidence="7" id="KW-0288">FMN</keyword>
<comment type="pathway">
    <text evidence="2">Cofactor biosynthesis; FMN biosynthesis; FMN from riboflavin (CTP route): step 1/1.</text>
</comment>
<dbReference type="GO" id="GO:0009231">
    <property type="term" value="P:riboflavin biosynthetic process"/>
    <property type="evidence" value="ECO:0007669"/>
    <property type="project" value="InterPro"/>
</dbReference>
<comment type="cofactor">
    <cofactor evidence="1">
        <name>Mg(2+)</name>
        <dbReference type="ChEBI" id="CHEBI:18420"/>
    </cofactor>
</comment>
<evidence type="ECO:0000256" key="11">
    <source>
        <dbReference type="ARBA" id="ARBA00022777"/>
    </source>
</evidence>
<dbReference type="SUPFAM" id="SSF82114">
    <property type="entry name" value="Riboflavin kinase-like"/>
    <property type="match status" value="1"/>
</dbReference>
<keyword evidence="12" id="KW-0460">Magnesium</keyword>
<evidence type="ECO:0000256" key="3">
    <source>
        <dbReference type="ARBA" id="ARBA00006428"/>
    </source>
</evidence>
<dbReference type="UniPathway" id="UPA00276">
    <property type="reaction ID" value="UER00929"/>
</dbReference>
<dbReference type="EMBL" id="NBVN01000004">
    <property type="protein sequence ID" value="PUA32259.1"/>
    <property type="molecule type" value="Genomic_DNA"/>
</dbReference>
<proteinExistence type="inferred from homology"/>
<keyword evidence="10" id="KW-0547">Nucleotide-binding</keyword>
<evidence type="ECO:0000256" key="6">
    <source>
        <dbReference type="ARBA" id="ARBA00022630"/>
    </source>
</evidence>
<dbReference type="Pfam" id="PF01982">
    <property type="entry name" value="CTP-dep_RFKase"/>
    <property type="match status" value="1"/>
</dbReference>
<evidence type="ECO:0000259" key="17">
    <source>
        <dbReference type="Pfam" id="PF01982"/>
    </source>
</evidence>
<accession>A0A2R7Y4F6</accession>
<dbReference type="InterPro" id="IPR023465">
    <property type="entry name" value="Riboflavin_kinase_dom_sf"/>
</dbReference>
<protein>
    <recommendedName>
        <fullName evidence="5">Riboflavin kinase</fullName>
        <ecNumber evidence="4">2.7.1.161</ecNumber>
    </recommendedName>
    <alternativeName>
        <fullName evidence="14">CTP-dependent riboflavin kinase</fullName>
    </alternativeName>
    <alternativeName>
        <fullName evidence="15">CTP:riboflavin 5'-phosphotransferase</fullName>
    </alternativeName>
    <alternativeName>
        <fullName evidence="13">Flavokinase</fullName>
    </alternativeName>
</protein>
<sequence length="139" mass="15682">MYLVLRGEVVEGFGVGAKYVTMPSYNILLTELLDGVPYPGTLNIRINSTYEELVKNCTPSNIKSIVVGGEERGGFYYWFGEILGKENLWVLVTRPHLSKHEPDIIEVLAEENLREKLSLRNGSEITLKIYCGELTSSRK</sequence>
<evidence type="ECO:0000256" key="2">
    <source>
        <dbReference type="ARBA" id="ARBA00005219"/>
    </source>
</evidence>